<dbReference type="Gene3D" id="3.40.50.300">
    <property type="entry name" value="P-loop containing nucleotide triphosphate hydrolases"/>
    <property type="match status" value="1"/>
</dbReference>
<dbReference type="SUPFAM" id="SSF52540">
    <property type="entry name" value="P-loop containing nucleoside triphosphate hydrolases"/>
    <property type="match status" value="1"/>
</dbReference>
<evidence type="ECO:0000256" key="13">
    <source>
        <dbReference type="SAM" id="MobiDB-lite"/>
    </source>
</evidence>
<gene>
    <name evidence="15" type="primary">dnaB</name>
    <name evidence="15" type="ORF">IAB07_03825</name>
</gene>
<evidence type="ECO:0000256" key="9">
    <source>
        <dbReference type="ARBA" id="ARBA00023235"/>
    </source>
</evidence>
<evidence type="ECO:0000256" key="2">
    <source>
        <dbReference type="ARBA" id="ARBA00022515"/>
    </source>
</evidence>
<keyword evidence="3 12" id="KW-0235">DNA replication</keyword>
<dbReference type="GO" id="GO:0006269">
    <property type="term" value="P:DNA replication, synthesis of primer"/>
    <property type="evidence" value="ECO:0007669"/>
    <property type="project" value="UniProtKB-UniRule"/>
</dbReference>
<keyword evidence="7 12" id="KW-0067">ATP-binding</keyword>
<dbReference type="GO" id="GO:0005829">
    <property type="term" value="C:cytosol"/>
    <property type="evidence" value="ECO:0007669"/>
    <property type="project" value="TreeGrafter"/>
</dbReference>
<dbReference type="InterPro" id="IPR016136">
    <property type="entry name" value="DNA_helicase_N/primase_C"/>
</dbReference>
<dbReference type="GO" id="GO:0043139">
    <property type="term" value="F:5'-3' DNA helicase activity"/>
    <property type="evidence" value="ECO:0007669"/>
    <property type="project" value="UniProtKB-EC"/>
</dbReference>
<keyword evidence="4 12" id="KW-0547">Nucleotide-binding</keyword>
<dbReference type="AlphaFoldDB" id="A0A9D1MMI1"/>
<dbReference type="PANTHER" id="PTHR30153">
    <property type="entry name" value="REPLICATIVE DNA HELICASE DNAB"/>
    <property type="match status" value="1"/>
</dbReference>
<protein>
    <recommendedName>
        <fullName evidence="11 12">Replicative DNA helicase</fullName>
        <ecNumber evidence="11 12">5.6.2.3</ecNumber>
    </recommendedName>
</protein>
<evidence type="ECO:0000313" key="15">
    <source>
        <dbReference type="EMBL" id="HIU62880.1"/>
    </source>
</evidence>
<dbReference type="PROSITE" id="PS51199">
    <property type="entry name" value="SF4_HELICASE"/>
    <property type="match status" value="1"/>
</dbReference>
<evidence type="ECO:0000256" key="4">
    <source>
        <dbReference type="ARBA" id="ARBA00022741"/>
    </source>
</evidence>
<dbReference type="EC" id="5.6.2.3" evidence="11 12"/>
<evidence type="ECO:0000256" key="7">
    <source>
        <dbReference type="ARBA" id="ARBA00022840"/>
    </source>
</evidence>
<dbReference type="Proteomes" id="UP000824145">
    <property type="component" value="Unassembled WGS sequence"/>
</dbReference>
<keyword evidence="9" id="KW-0413">Isomerase</keyword>
<evidence type="ECO:0000313" key="16">
    <source>
        <dbReference type="Proteomes" id="UP000824145"/>
    </source>
</evidence>
<dbReference type="GO" id="GO:0005524">
    <property type="term" value="F:ATP binding"/>
    <property type="evidence" value="ECO:0007669"/>
    <property type="project" value="UniProtKB-UniRule"/>
</dbReference>
<dbReference type="NCBIfam" id="TIGR00665">
    <property type="entry name" value="DnaB"/>
    <property type="match status" value="1"/>
</dbReference>
<evidence type="ECO:0000256" key="10">
    <source>
        <dbReference type="ARBA" id="ARBA00048954"/>
    </source>
</evidence>
<evidence type="ECO:0000256" key="12">
    <source>
        <dbReference type="RuleBase" id="RU362085"/>
    </source>
</evidence>
<name>A0A9D1MMI1_9FIRM</name>
<comment type="function">
    <text evidence="12">The main replicative DNA helicase, it participates in initiation and elongation during chromosome replication. Travels ahead of the DNA replisome, separating dsDNA into templates for DNA synthesis. A processive ATP-dependent 5'-3' DNA helicase it has DNA-dependent ATPase activity.</text>
</comment>
<reference evidence="15" key="2">
    <citation type="journal article" date="2021" name="PeerJ">
        <title>Extensive microbial diversity within the chicken gut microbiome revealed by metagenomics and culture.</title>
        <authorList>
            <person name="Gilroy R."/>
            <person name="Ravi A."/>
            <person name="Getino M."/>
            <person name="Pursley I."/>
            <person name="Horton D.L."/>
            <person name="Alikhan N.F."/>
            <person name="Baker D."/>
            <person name="Gharbi K."/>
            <person name="Hall N."/>
            <person name="Watson M."/>
            <person name="Adriaenssens E.M."/>
            <person name="Foster-Nyarko E."/>
            <person name="Jarju S."/>
            <person name="Secka A."/>
            <person name="Antonio M."/>
            <person name="Oren A."/>
            <person name="Chaudhuri R.R."/>
            <person name="La Ragione R."/>
            <person name="Hildebrand F."/>
            <person name="Pallen M.J."/>
        </authorList>
    </citation>
    <scope>NUCLEOTIDE SEQUENCE</scope>
    <source>
        <strain evidence="15">9366</strain>
    </source>
</reference>
<dbReference type="InterPro" id="IPR007694">
    <property type="entry name" value="DNA_helicase_DnaB-like_C"/>
</dbReference>
<dbReference type="InterPro" id="IPR036185">
    <property type="entry name" value="DNA_heli_DnaB-like_N_sf"/>
</dbReference>
<keyword evidence="6 12" id="KW-0347">Helicase</keyword>
<evidence type="ECO:0000256" key="3">
    <source>
        <dbReference type="ARBA" id="ARBA00022705"/>
    </source>
</evidence>
<dbReference type="Gene3D" id="1.10.860.10">
    <property type="entry name" value="DNAb Helicase, Chain A"/>
    <property type="match status" value="1"/>
</dbReference>
<dbReference type="SUPFAM" id="SSF48024">
    <property type="entry name" value="N-terminal domain of DnaB helicase"/>
    <property type="match status" value="1"/>
</dbReference>
<dbReference type="PANTHER" id="PTHR30153:SF2">
    <property type="entry name" value="REPLICATIVE DNA HELICASE"/>
    <property type="match status" value="1"/>
</dbReference>
<accession>A0A9D1MMI1</accession>
<dbReference type="GO" id="GO:0003677">
    <property type="term" value="F:DNA binding"/>
    <property type="evidence" value="ECO:0007669"/>
    <property type="project" value="UniProtKB-UniRule"/>
</dbReference>
<keyword evidence="2 12" id="KW-0639">Primosome</keyword>
<comment type="catalytic activity">
    <reaction evidence="10 12">
        <text>ATP + H2O = ADP + phosphate + H(+)</text>
        <dbReference type="Rhea" id="RHEA:13065"/>
        <dbReference type="ChEBI" id="CHEBI:15377"/>
        <dbReference type="ChEBI" id="CHEBI:15378"/>
        <dbReference type="ChEBI" id="CHEBI:30616"/>
        <dbReference type="ChEBI" id="CHEBI:43474"/>
        <dbReference type="ChEBI" id="CHEBI:456216"/>
        <dbReference type="EC" id="5.6.2.3"/>
    </reaction>
</comment>
<evidence type="ECO:0000256" key="6">
    <source>
        <dbReference type="ARBA" id="ARBA00022806"/>
    </source>
</evidence>
<sequence length="505" mass="55527">MPKSDEGKLNLRVMPNSYEAEQAVLACMLLDNDVCTDFLPKINEDDFYAVAHRKIFAAIAELSREVGEGKSVDVIGVMSRLNRKGELDAVGGAGALETLVNSVPSTANADYYLSLLKRDGMLRTIIRRCNEIIERAYGDDNVDSVRAFAEAQFFDLNAASAEGELRHVSVPMAQVIRRLNSIFRKEAESGGLKTGFDDLDTLLNGFLPGQIIIVAARPGLGKTAFALNVIANIVQRDPSSVIAAFNLEMSASELAQRILVNMSEIGMQTLVKGYEKPEDWDKIWGVSSKLTPTGLYIDDTVNLSHEDVLHKCRSLKKSKGRLDLVVIDYLQLMTVKDKKRNSSRQQEVADISRGMKIIAKELEVPVILLSQMSRDVEKREQENKDGGVIVEPKLSDLRESGAIEQDADVVMFIHRPRDNTDAVVKNVQLIVAKHRNGPTGTLHFIFDGDKMKFKPAKNAGSSFAAVPKPAPRSEETGFDEMSYGDEDAPPENDLPADAFGGAGEE</sequence>
<evidence type="ECO:0000259" key="14">
    <source>
        <dbReference type="PROSITE" id="PS51199"/>
    </source>
</evidence>
<comment type="similarity">
    <text evidence="1 12">Belongs to the helicase family. DnaB subfamily.</text>
</comment>
<organism evidence="15 16">
    <name type="scientific">Candidatus Caccalectryoclostridium excrementigallinarum</name>
    <dbReference type="NCBI Taxonomy" id="2840710"/>
    <lineage>
        <taxon>Bacteria</taxon>
        <taxon>Bacillati</taxon>
        <taxon>Bacillota</taxon>
        <taxon>Clostridia</taxon>
        <taxon>Christensenellales</taxon>
        <taxon>Christensenellaceae</taxon>
        <taxon>Christensenellaceae incertae sedis</taxon>
        <taxon>Candidatus Caccalectryoclostridium</taxon>
    </lineage>
</organism>
<reference evidence="15" key="1">
    <citation type="submission" date="2020-10" db="EMBL/GenBank/DDBJ databases">
        <authorList>
            <person name="Gilroy R."/>
        </authorList>
    </citation>
    <scope>NUCLEOTIDE SEQUENCE</scope>
    <source>
        <strain evidence="15">9366</strain>
    </source>
</reference>
<dbReference type="InterPro" id="IPR007692">
    <property type="entry name" value="DNA_helicase_DnaB"/>
</dbReference>
<evidence type="ECO:0000256" key="8">
    <source>
        <dbReference type="ARBA" id="ARBA00023125"/>
    </source>
</evidence>
<dbReference type="Pfam" id="PF03796">
    <property type="entry name" value="DnaB_C"/>
    <property type="match status" value="1"/>
</dbReference>
<dbReference type="EMBL" id="DVNJ01000020">
    <property type="protein sequence ID" value="HIU62880.1"/>
    <property type="molecule type" value="Genomic_DNA"/>
</dbReference>
<feature type="domain" description="SF4 helicase" evidence="14">
    <location>
        <begin position="185"/>
        <end position="460"/>
    </location>
</feature>
<proteinExistence type="inferred from homology"/>
<dbReference type="Pfam" id="PF00772">
    <property type="entry name" value="DnaB"/>
    <property type="match status" value="1"/>
</dbReference>
<comment type="caution">
    <text evidence="15">The sequence shown here is derived from an EMBL/GenBank/DDBJ whole genome shotgun (WGS) entry which is preliminary data.</text>
</comment>
<feature type="region of interest" description="Disordered" evidence="13">
    <location>
        <begin position="457"/>
        <end position="505"/>
    </location>
</feature>
<keyword evidence="8 12" id="KW-0238">DNA-binding</keyword>
<keyword evidence="5 12" id="KW-0378">Hydrolase</keyword>
<dbReference type="GO" id="GO:1990077">
    <property type="term" value="C:primosome complex"/>
    <property type="evidence" value="ECO:0007669"/>
    <property type="project" value="UniProtKB-UniRule"/>
</dbReference>
<dbReference type="CDD" id="cd00984">
    <property type="entry name" value="DnaB_C"/>
    <property type="match status" value="1"/>
</dbReference>
<evidence type="ECO:0000256" key="11">
    <source>
        <dbReference type="NCBIfam" id="TIGR00665"/>
    </source>
</evidence>
<dbReference type="InterPro" id="IPR027417">
    <property type="entry name" value="P-loop_NTPase"/>
</dbReference>
<evidence type="ECO:0000256" key="1">
    <source>
        <dbReference type="ARBA" id="ARBA00008428"/>
    </source>
</evidence>
<dbReference type="GO" id="GO:0016787">
    <property type="term" value="F:hydrolase activity"/>
    <property type="evidence" value="ECO:0007669"/>
    <property type="project" value="UniProtKB-KW"/>
</dbReference>
<dbReference type="InterPro" id="IPR007693">
    <property type="entry name" value="DNA_helicase_DnaB-like_N"/>
</dbReference>
<feature type="compositionally biased region" description="Acidic residues" evidence="13">
    <location>
        <begin position="476"/>
        <end position="490"/>
    </location>
</feature>
<evidence type="ECO:0000256" key="5">
    <source>
        <dbReference type="ARBA" id="ARBA00022801"/>
    </source>
</evidence>